<organism evidence="1 2">
    <name type="scientific">Paramecium bursaria Chlorella virus NY2A</name>
    <name type="common">PBCV-NY2A</name>
    <dbReference type="NCBI Taxonomy" id="46021"/>
    <lineage>
        <taxon>Viruses</taxon>
        <taxon>Varidnaviria</taxon>
        <taxon>Bamfordvirae</taxon>
        <taxon>Nucleocytoviricota</taxon>
        <taxon>Megaviricetes</taxon>
        <taxon>Algavirales</taxon>
        <taxon>Phycodnaviridae</taxon>
        <taxon>Chlorovirus</taxon>
        <taxon>Chlorovirus americanus</taxon>
    </lineage>
</organism>
<dbReference type="Proteomes" id="UP000202419">
    <property type="component" value="Segment"/>
</dbReference>
<organismHost>
    <name type="scientific">Chlorella</name>
    <dbReference type="NCBI Taxonomy" id="3071"/>
</organismHost>
<protein>
    <submittedName>
        <fullName evidence="1">Uncharacterized protein b028L</fullName>
    </submittedName>
</protein>
<gene>
    <name evidence="1" type="primary">b028L</name>
    <name evidence="1" type="ORF">NY2A_b028L</name>
</gene>
<dbReference type="RefSeq" id="YP_001497224.1">
    <property type="nucleotide sequence ID" value="NC_009898.1"/>
</dbReference>
<dbReference type="EMBL" id="DQ491002">
    <property type="protein sequence ID" value="ABT14427.1"/>
    <property type="molecule type" value="Genomic_DNA"/>
</dbReference>
<dbReference type="KEGG" id="vg:5658916"/>
<keyword evidence="2" id="KW-1185">Reference proteome</keyword>
<proteinExistence type="predicted"/>
<name>A7IVQ3_PBCVN</name>
<accession>A7IVQ3</accession>
<evidence type="ECO:0000313" key="2">
    <source>
        <dbReference type="Proteomes" id="UP000202419"/>
    </source>
</evidence>
<dbReference type="GeneID" id="5658916"/>
<sequence>MIVHHRISRLSSAQVSVEWFLFASLSVCLCASGRGTRPSTIHLSIHSVRQRLSMNNNLSRLLLSSIVHKPCREMITLL</sequence>
<evidence type="ECO:0000313" key="1">
    <source>
        <dbReference type="EMBL" id="ABT14427.1"/>
    </source>
</evidence>
<reference evidence="1 2" key="1">
    <citation type="journal article" date="2007" name="Virology">
        <title>Sequence and annotation of the 369-kb NY-2A and the 345-kb AR158 viruses that infect Chlorella NC64A.</title>
        <authorList>
            <person name="Fitzgerald L.A."/>
            <person name="Graves M.V."/>
            <person name="Li X."/>
            <person name="Feldblyum T."/>
            <person name="Nierman W.C."/>
            <person name="Van Etten J.L."/>
        </authorList>
    </citation>
    <scope>NUCLEOTIDE SEQUENCE [LARGE SCALE GENOMIC DNA]</scope>
    <source>
        <strain evidence="1 2">NY-2A</strain>
    </source>
</reference>